<dbReference type="Proteomes" id="UP000095283">
    <property type="component" value="Unplaced"/>
</dbReference>
<reference evidence="3" key="1">
    <citation type="submission" date="2016-11" db="UniProtKB">
        <authorList>
            <consortium name="WormBaseParasite"/>
        </authorList>
    </citation>
    <scope>IDENTIFICATION</scope>
</reference>
<name>A0A1I7XM72_HETBA</name>
<accession>A0A1I7XM72</accession>
<feature type="signal peptide" evidence="1">
    <location>
        <begin position="1"/>
        <end position="17"/>
    </location>
</feature>
<proteinExistence type="predicted"/>
<sequence>MIFLVTISLQCLYSTETFPIEDITGYSDIFTSFDYINIEKTEDEKPSMLDFTLWRPISFDESNMEENIEETVVRIKSRPHQLYYAEEEQINGLYPKVRKSW</sequence>
<feature type="chain" id="PRO_5009311335" evidence="1">
    <location>
        <begin position="18"/>
        <end position="101"/>
    </location>
</feature>
<evidence type="ECO:0000256" key="1">
    <source>
        <dbReference type="SAM" id="SignalP"/>
    </source>
</evidence>
<protein>
    <submittedName>
        <fullName evidence="3">Secreted protein</fullName>
    </submittedName>
</protein>
<evidence type="ECO:0000313" key="3">
    <source>
        <dbReference type="WBParaSite" id="Hba_18831"/>
    </source>
</evidence>
<organism evidence="2 3">
    <name type="scientific">Heterorhabditis bacteriophora</name>
    <name type="common">Entomopathogenic nematode worm</name>
    <dbReference type="NCBI Taxonomy" id="37862"/>
    <lineage>
        <taxon>Eukaryota</taxon>
        <taxon>Metazoa</taxon>
        <taxon>Ecdysozoa</taxon>
        <taxon>Nematoda</taxon>
        <taxon>Chromadorea</taxon>
        <taxon>Rhabditida</taxon>
        <taxon>Rhabditina</taxon>
        <taxon>Rhabditomorpha</taxon>
        <taxon>Strongyloidea</taxon>
        <taxon>Heterorhabditidae</taxon>
        <taxon>Heterorhabditis</taxon>
    </lineage>
</organism>
<evidence type="ECO:0000313" key="2">
    <source>
        <dbReference type="Proteomes" id="UP000095283"/>
    </source>
</evidence>
<dbReference type="WBParaSite" id="Hba_18831">
    <property type="protein sequence ID" value="Hba_18831"/>
    <property type="gene ID" value="Hba_18831"/>
</dbReference>
<dbReference type="AlphaFoldDB" id="A0A1I7XM72"/>
<keyword evidence="1" id="KW-0732">Signal</keyword>
<keyword evidence="2" id="KW-1185">Reference proteome</keyword>